<feature type="transmembrane region" description="Helical" evidence="1">
    <location>
        <begin position="105"/>
        <end position="125"/>
    </location>
</feature>
<feature type="transmembrane region" description="Helical" evidence="1">
    <location>
        <begin position="7"/>
        <end position="30"/>
    </location>
</feature>
<organism evidence="2 5">
    <name type="scientific">Oenococcus sicerae</name>
    <dbReference type="NCBI Taxonomy" id="2203724"/>
    <lineage>
        <taxon>Bacteria</taxon>
        <taxon>Bacillati</taxon>
        <taxon>Bacillota</taxon>
        <taxon>Bacilli</taxon>
        <taxon>Lactobacillales</taxon>
        <taxon>Lactobacillaceae</taxon>
        <taxon>Oenococcus</taxon>
    </lineage>
</organism>
<protein>
    <submittedName>
        <fullName evidence="2">Uncharacterized protein</fullName>
    </submittedName>
</protein>
<sequence length="133" mass="15403">MYDDNRFFKFFLLLMKLITGFGMLLIAFNLIENAIYNYPMTRSSNPLVSISIYAAILSGLLNIFQVICLFFYLNRIMKICYVITVFISNLLLIFVSIVWLSVYQFMFLGVSLGLLGLILISFQIGKNSRRNDH</sequence>
<proteinExistence type="predicted"/>
<name>A0AAJ1RAV6_9LACO</name>
<evidence type="ECO:0000256" key="1">
    <source>
        <dbReference type="SAM" id="Phobius"/>
    </source>
</evidence>
<dbReference type="EMBL" id="SDWY01000001">
    <property type="protein sequence ID" value="MDN6899427.1"/>
    <property type="molecule type" value="Genomic_DNA"/>
</dbReference>
<reference evidence="3" key="3">
    <citation type="submission" date="2020-01" db="EMBL/GenBank/DDBJ databases">
        <authorList>
            <person name="Cousin F.J."/>
            <person name="Le Guellec R."/>
            <person name="Cretenet M."/>
        </authorList>
    </citation>
    <scope>NUCLEOTIDE SEQUENCE</scope>
    <source>
        <strain evidence="3">UCMA 15228</strain>
    </source>
</reference>
<evidence type="ECO:0000313" key="2">
    <source>
        <dbReference type="EMBL" id="MDN6899427.1"/>
    </source>
</evidence>
<dbReference type="AlphaFoldDB" id="A0AAJ1RAV6"/>
<evidence type="ECO:0000313" key="3">
    <source>
        <dbReference type="EMBL" id="QAS70127.1"/>
    </source>
</evidence>
<dbReference type="Proteomes" id="UP000286907">
    <property type="component" value="Chromosome"/>
</dbReference>
<dbReference type="Proteomes" id="UP001167919">
    <property type="component" value="Unassembled WGS sequence"/>
</dbReference>
<keyword evidence="4" id="KW-1185">Reference proteome</keyword>
<evidence type="ECO:0000313" key="4">
    <source>
        <dbReference type="Proteomes" id="UP000286907"/>
    </source>
</evidence>
<gene>
    <name evidence="3" type="ORF">DLJ48_06110</name>
    <name evidence="2" type="ORF">EVC35_00175</name>
</gene>
<keyword evidence="1" id="KW-0472">Membrane</keyword>
<evidence type="ECO:0000313" key="5">
    <source>
        <dbReference type="Proteomes" id="UP001167919"/>
    </source>
</evidence>
<feature type="transmembrane region" description="Helical" evidence="1">
    <location>
        <begin position="50"/>
        <end position="72"/>
    </location>
</feature>
<feature type="transmembrane region" description="Helical" evidence="1">
    <location>
        <begin position="79"/>
        <end position="99"/>
    </location>
</feature>
<reference evidence="3 4" key="1">
    <citation type="journal article" date="2019" name="Syst. Appl. Microbiol.">
        <title>Oenococcus sicerae sp. nov., isolated from French cider.</title>
        <authorList>
            <person name="Cousin F.J."/>
            <person name="Le Guellec R."/>
            <person name="Chagnot C."/>
            <person name="Goux D."/>
            <person name="Dalmasso M."/>
            <person name="Laplace J.M."/>
            <person name="Cretenet M."/>
        </authorList>
    </citation>
    <scope>NUCLEOTIDE SEQUENCE [LARGE SCALE GENOMIC DNA]</scope>
    <source>
        <strain evidence="3 4">UCMA 15228</strain>
    </source>
</reference>
<keyword evidence="1" id="KW-1133">Transmembrane helix</keyword>
<reference evidence="2" key="2">
    <citation type="submission" date="2019-01" db="EMBL/GenBank/DDBJ databases">
        <title>Oenococcus sicerae UCMA17102.</title>
        <authorList>
            <person name="Cousin F.J."/>
            <person name="Le Guellec R."/>
            <person name="Cretenet M."/>
        </authorList>
    </citation>
    <scope>NUCLEOTIDE SEQUENCE</scope>
    <source>
        <strain evidence="2">UCMA17102</strain>
    </source>
</reference>
<dbReference type="RefSeq" id="WP_128686596.1">
    <property type="nucleotide sequence ID" value="NZ_SDWY01000001.1"/>
</dbReference>
<dbReference type="EMBL" id="CP029684">
    <property type="protein sequence ID" value="QAS70127.1"/>
    <property type="molecule type" value="Genomic_DNA"/>
</dbReference>
<accession>A0AAJ1RAV6</accession>
<keyword evidence="1" id="KW-0812">Transmembrane</keyword>